<evidence type="ECO:0000313" key="8">
    <source>
        <dbReference type="EMBL" id="UOE43526.1"/>
    </source>
</evidence>
<dbReference type="PANTHER" id="PTHR31632">
    <property type="entry name" value="IRON TRANSPORTER FTH1"/>
    <property type="match status" value="1"/>
</dbReference>
<accession>A0ABY4C0Q1</accession>
<dbReference type="PANTHER" id="PTHR31632:SF2">
    <property type="entry name" value="PLASMA MEMBRANE IRON PERMEASE"/>
    <property type="match status" value="1"/>
</dbReference>
<feature type="compositionally biased region" description="Polar residues" evidence="6">
    <location>
        <begin position="332"/>
        <end position="341"/>
    </location>
</feature>
<feature type="transmembrane region" description="Helical" evidence="7">
    <location>
        <begin position="112"/>
        <end position="135"/>
    </location>
</feature>
<evidence type="ECO:0000256" key="7">
    <source>
        <dbReference type="SAM" id="Phobius"/>
    </source>
</evidence>
<dbReference type="RefSeq" id="WP_243554587.1">
    <property type="nucleotide sequence ID" value="NZ_CP094528.1"/>
</dbReference>
<protein>
    <submittedName>
        <fullName evidence="8">FTR1 family protein</fullName>
    </submittedName>
</protein>
<dbReference type="InterPro" id="IPR004923">
    <property type="entry name" value="FTR1/Fip1/EfeU"/>
</dbReference>
<feature type="region of interest" description="Disordered" evidence="6">
    <location>
        <begin position="271"/>
        <end position="341"/>
    </location>
</feature>
<keyword evidence="3 7" id="KW-0812">Transmembrane</keyword>
<feature type="transmembrane region" description="Helical" evidence="7">
    <location>
        <begin position="6"/>
        <end position="26"/>
    </location>
</feature>
<dbReference type="Pfam" id="PF03239">
    <property type="entry name" value="FTR1"/>
    <property type="match status" value="1"/>
</dbReference>
<comment type="subcellular location">
    <subcellularLocation>
        <location evidence="1">Membrane</location>
        <topology evidence="1">Multi-pass membrane protein</topology>
    </subcellularLocation>
</comment>
<evidence type="ECO:0000256" key="4">
    <source>
        <dbReference type="ARBA" id="ARBA00022989"/>
    </source>
</evidence>
<reference evidence="8 9" key="1">
    <citation type="submission" date="2022-03" db="EMBL/GenBank/DDBJ databases">
        <title>Mucilaginibacter sp. isolated from the gut of Protaetia brevitarsis seulensis larvae.</title>
        <authorList>
            <person name="Won M."/>
            <person name="Kim S.-J."/>
            <person name="Kwon S.-W."/>
        </authorList>
    </citation>
    <scope>NUCLEOTIDE SEQUENCE [LARGE SCALE GENOMIC DNA]</scope>
    <source>
        <strain evidence="8 9">CFWR-12</strain>
    </source>
</reference>
<dbReference type="NCBIfam" id="NF041756">
    <property type="entry name" value="EfeU"/>
    <property type="match status" value="1"/>
</dbReference>
<keyword evidence="9" id="KW-1185">Reference proteome</keyword>
<keyword evidence="5 7" id="KW-0472">Membrane</keyword>
<name>A0ABY4C0Q1_9MICO</name>
<evidence type="ECO:0000256" key="5">
    <source>
        <dbReference type="ARBA" id="ARBA00023136"/>
    </source>
</evidence>
<evidence type="ECO:0000313" key="9">
    <source>
        <dbReference type="Proteomes" id="UP000832097"/>
    </source>
</evidence>
<feature type="transmembrane region" description="Helical" evidence="7">
    <location>
        <begin position="242"/>
        <end position="261"/>
    </location>
</feature>
<gene>
    <name evidence="8" type="ORF">MTO99_15295</name>
</gene>
<dbReference type="EMBL" id="CP094528">
    <property type="protein sequence ID" value="UOE43526.1"/>
    <property type="molecule type" value="Genomic_DNA"/>
</dbReference>
<evidence type="ECO:0000256" key="1">
    <source>
        <dbReference type="ARBA" id="ARBA00004141"/>
    </source>
</evidence>
<keyword evidence="4 7" id="KW-1133">Transmembrane helix</keyword>
<feature type="transmembrane region" description="Helical" evidence="7">
    <location>
        <begin position="70"/>
        <end position="91"/>
    </location>
</feature>
<proteinExistence type="inferred from homology"/>
<evidence type="ECO:0000256" key="6">
    <source>
        <dbReference type="SAM" id="MobiDB-lite"/>
    </source>
</evidence>
<evidence type="ECO:0000256" key="2">
    <source>
        <dbReference type="ARBA" id="ARBA00008333"/>
    </source>
</evidence>
<comment type="similarity">
    <text evidence="2">Belongs to the oxidase-dependent Fe transporter (OFeT) (TC 9.A.10.1) family.</text>
</comment>
<organism evidence="8 9">
    <name type="scientific">Agromyces larvae</name>
    <dbReference type="NCBI Taxonomy" id="2929802"/>
    <lineage>
        <taxon>Bacteria</taxon>
        <taxon>Bacillati</taxon>
        <taxon>Actinomycetota</taxon>
        <taxon>Actinomycetes</taxon>
        <taxon>Micrococcales</taxon>
        <taxon>Microbacteriaceae</taxon>
        <taxon>Agromyces</taxon>
    </lineage>
</organism>
<feature type="transmembrane region" description="Helical" evidence="7">
    <location>
        <begin position="178"/>
        <end position="198"/>
    </location>
</feature>
<feature type="transmembrane region" description="Helical" evidence="7">
    <location>
        <begin position="147"/>
        <end position="166"/>
    </location>
</feature>
<dbReference type="Proteomes" id="UP000832097">
    <property type="component" value="Chromosome"/>
</dbReference>
<feature type="transmembrane region" description="Helical" evidence="7">
    <location>
        <begin position="38"/>
        <end position="58"/>
    </location>
</feature>
<sequence>MLATYLIGLREGLEAGLIVGILVAYLGKLGRRDLLGRLWVGIGLAIAVSLGVGAILTWGPYALTFQAQEILGGVLSIVAVAMVTWMIFWMGNHGASLSRELRGQVDAAIDRSWFAIVLLGALSVGREGVETALFVWANVAGGSEPMLATLGAVLGIATAIVISWGLSKGLVRFNLSVFFTWTGLFLVVVAAGVLAYGIGDLQEASVIPGWGAPAWSLTGIVQPGSVLDTVLGGIFNFTPEPTWAQVIGWIAYVAITLSLYLGMLRRRSRSAVLPPSTGSGSDRVSLPSTGSGSDPGSGGDRVSLPSTGSGSDPVSGGDRVSLAEPVEASPHLTPTRTQEHT</sequence>
<evidence type="ECO:0000256" key="3">
    <source>
        <dbReference type="ARBA" id="ARBA00022692"/>
    </source>
</evidence>